<dbReference type="HOGENOM" id="CLU_076368_0_1_7"/>
<evidence type="ECO:0000256" key="1">
    <source>
        <dbReference type="ARBA" id="ARBA00023002"/>
    </source>
</evidence>
<dbReference type="Proteomes" id="UP000001351">
    <property type="component" value="Chromosome"/>
</dbReference>
<dbReference type="InterPro" id="IPR051267">
    <property type="entry name" value="STEAP_metalloreductase"/>
</dbReference>
<dbReference type="PANTHER" id="PTHR14239:SF10">
    <property type="entry name" value="REDUCTASE"/>
    <property type="match status" value="1"/>
</dbReference>
<evidence type="ECO:0000313" key="3">
    <source>
        <dbReference type="EMBL" id="ADO74486.1"/>
    </source>
</evidence>
<dbReference type="PATRIC" id="fig|378806.16.peg.3550"/>
<dbReference type="InterPro" id="IPR028939">
    <property type="entry name" value="P5C_Rdtase_cat_N"/>
</dbReference>
<name>Q08VR6_STIAD</name>
<sequence>MRKEAFATSLTFARDRVNEVRFMNSAMRIRRASLLGLASALAMLLLPVARSEASDKAPPEKTAPRTVKPRKIGIIGAGKVGGTLARLWVKAGYEVLISSRHPEELKPLAEQLGKKARIGTPREAAAYGDVVLISVPYGALPQIGRDHAKQLSGKVVLDTGNPYPQRDGPMAEEARLKGTGETSKALLPGVRLVRAFNAISATDLSSQSGREGALIGIPLASDDEGALKIASELVKAAGFEPVVVGGLERAKDFDVGTPVYTRPLTAEELRKHLGLQP</sequence>
<dbReference type="OrthoDB" id="5524287at2"/>
<evidence type="ECO:0000313" key="6">
    <source>
        <dbReference type="Proteomes" id="UP000032702"/>
    </source>
</evidence>
<dbReference type="SUPFAM" id="SSF51735">
    <property type="entry name" value="NAD(P)-binding Rossmann-fold domains"/>
    <property type="match status" value="1"/>
</dbReference>
<reference evidence="3 5" key="2">
    <citation type="journal article" date="2011" name="Mol. Biol. Evol.">
        <title>Comparative genomic analysis of fruiting body formation in Myxococcales.</title>
        <authorList>
            <person name="Huntley S."/>
            <person name="Hamann N."/>
            <person name="Wegener-Feldbrugge S."/>
            <person name="Treuner-Lange A."/>
            <person name="Kube M."/>
            <person name="Reinhardt R."/>
            <person name="Klages S."/>
            <person name="Muller R."/>
            <person name="Ronning C.M."/>
            <person name="Nierman W.C."/>
            <person name="Sogaard-Andersen L."/>
        </authorList>
    </citation>
    <scope>NUCLEOTIDE SEQUENCE [LARGE SCALE GENOMIC DNA]</scope>
    <source>
        <strain evidence="3 5">DW4/3-1</strain>
    </source>
</reference>
<keyword evidence="1" id="KW-0560">Oxidoreductase</keyword>
<dbReference type="InterPro" id="IPR036291">
    <property type="entry name" value="NAD(P)-bd_dom_sf"/>
</dbReference>
<dbReference type="Proteomes" id="UP000032702">
    <property type="component" value="Unassembled WGS sequence"/>
</dbReference>
<dbReference type="PANTHER" id="PTHR14239">
    <property type="entry name" value="DUDULIN-RELATED"/>
    <property type="match status" value="1"/>
</dbReference>
<dbReference type="Gene3D" id="3.40.50.720">
    <property type="entry name" value="NAD(P)-binding Rossmann-like Domain"/>
    <property type="match status" value="1"/>
</dbReference>
<dbReference type="AlphaFoldDB" id="Q08VR6"/>
<dbReference type="Pfam" id="PF03807">
    <property type="entry name" value="F420_oxidored"/>
    <property type="match status" value="1"/>
</dbReference>
<gene>
    <name evidence="3" type="ordered locus">STAUR_6729</name>
    <name evidence="4" type="ORF">STIAU_8125</name>
</gene>
<feature type="domain" description="Pyrroline-5-carboxylate reductase catalytic N-terminal" evidence="2">
    <location>
        <begin position="71"/>
        <end position="162"/>
    </location>
</feature>
<dbReference type="eggNOG" id="COG2085">
    <property type="taxonomic scope" value="Bacteria"/>
</dbReference>
<evidence type="ECO:0000313" key="4">
    <source>
        <dbReference type="EMBL" id="EAU64570.1"/>
    </source>
</evidence>
<accession>Q08VR6</accession>
<dbReference type="EMBL" id="AAMD01000111">
    <property type="protein sequence ID" value="EAU64570.1"/>
    <property type="molecule type" value="Genomic_DNA"/>
</dbReference>
<proteinExistence type="predicted"/>
<organism evidence="4 6">
    <name type="scientific">Stigmatella aurantiaca (strain DW4/3-1)</name>
    <dbReference type="NCBI Taxonomy" id="378806"/>
    <lineage>
        <taxon>Bacteria</taxon>
        <taxon>Pseudomonadati</taxon>
        <taxon>Myxococcota</taxon>
        <taxon>Myxococcia</taxon>
        <taxon>Myxococcales</taxon>
        <taxon>Cystobacterineae</taxon>
        <taxon>Archangiaceae</taxon>
        <taxon>Stigmatella</taxon>
    </lineage>
</organism>
<dbReference type="GO" id="GO:0016491">
    <property type="term" value="F:oxidoreductase activity"/>
    <property type="evidence" value="ECO:0007669"/>
    <property type="project" value="UniProtKB-KW"/>
</dbReference>
<dbReference type="EMBL" id="CP002271">
    <property type="protein sequence ID" value="ADO74486.1"/>
    <property type="molecule type" value="Genomic_DNA"/>
</dbReference>
<keyword evidence="5" id="KW-1185">Reference proteome</keyword>
<dbReference type="KEGG" id="sur:STAUR_6729"/>
<evidence type="ECO:0000259" key="2">
    <source>
        <dbReference type="Pfam" id="PF03807"/>
    </source>
</evidence>
<protein>
    <submittedName>
        <fullName evidence="3 4">NADP oxidoreductase, coenzyme F420-dependent</fullName>
    </submittedName>
</protein>
<reference evidence="4 6" key="1">
    <citation type="submission" date="2006-04" db="EMBL/GenBank/DDBJ databases">
        <authorList>
            <person name="Nierman W.C."/>
        </authorList>
    </citation>
    <scope>NUCLEOTIDE SEQUENCE [LARGE SCALE GENOMIC DNA]</scope>
    <source>
        <strain evidence="4 6">DW4/3-1</strain>
    </source>
</reference>
<evidence type="ECO:0000313" key="5">
    <source>
        <dbReference type="Proteomes" id="UP000001351"/>
    </source>
</evidence>